<accession>A0ABR4H0F3</accession>
<dbReference type="EMBL" id="JBFXLT010000101">
    <property type="protein sequence ID" value="KAL2808913.1"/>
    <property type="molecule type" value="Genomic_DNA"/>
</dbReference>
<evidence type="ECO:0000313" key="2">
    <source>
        <dbReference type="Proteomes" id="UP001610334"/>
    </source>
</evidence>
<organism evidence="1 2">
    <name type="scientific">Aspergillus granulosus</name>
    <dbReference type="NCBI Taxonomy" id="176169"/>
    <lineage>
        <taxon>Eukaryota</taxon>
        <taxon>Fungi</taxon>
        <taxon>Dikarya</taxon>
        <taxon>Ascomycota</taxon>
        <taxon>Pezizomycotina</taxon>
        <taxon>Eurotiomycetes</taxon>
        <taxon>Eurotiomycetidae</taxon>
        <taxon>Eurotiales</taxon>
        <taxon>Aspergillaceae</taxon>
        <taxon>Aspergillus</taxon>
        <taxon>Aspergillus subgen. Nidulantes</taxon>
    </lineage>
</organism>
<keyword evidence="2" id="KW-1185">Reference proteome</keyword>
<protein>
    <recommendedName>
        <fullName evidence="3">Secreted protein</fullName>
    </recommendedName>
</protein>
<name>A0ABR4H0F3_9EURO</name>
<proteinExistence type="predicted"/>
<dbReference type="Proteomes" id="UP001610334">
    <property type="component" value="Unassembled WGS sequence"/>
</dbReference>
<reference evidence="1 2" key="1">
    <citation type="submission" date="2024-07" db="EMBL/GenBank/DDBJ databases">
        <title>Section-level genome sequencing and comparative genomics of Aspergillus sections Usti and Cavernicolus.</title>
        <authorList>
            <consortium name="Lawrence Berkeley National Laboratory"/>
            <person name="Nybo J.L."/>
            <person name="Vesth T.C."/>
            <person name="Theobald S."/>
            <person name="Frisvad J.C."/>
            <person name="Larsen T.O."/>
            <person name="Kjaerboelling I."/>
            <person name="Rothschild-Mancinelli K."/>
            <person name="Lyhne E.K."/>
            <person name="Kogle M.E."/>
            <person name="Barry K."/>
            <person name="Clum A."/>
            <person name="Na H."/>
            <person name="Ledsgaard L."/>
            <person name="Lin J."/>
            <person name="Lipzen A."/>
            <person name="Kuo A."/>
            <person name="Riley R."/>
            <person name="Mondo S."/>
            <person name="Labutti K."/>
            <person name="Haridas S."/>
            <person name="Pangalinan J."/>
            <person name="Salamov A.A."/>
            <person name="Simmons B.A."/>
            <person name="Magnuson J.K."/>
            <person name="Chen J."/>
            <person name="Drula E."/>
            <person name="Henrissat B."/>
            <person name="Wiebenga A."/>
            <person name="Lubbers R.J."/>
            <person name="Gomes A.C."/>
            <person name="Makela M.R."/>
            <person name="Stajich J."/>
            <person name="Grigoriev I.V."/>
            <person name="Mortensen U.H."/>
            <person name="De Vries R.P."/>
            <person name="Baker S.E."/>
            <person name="Andersen M.R."/>
        </authorList>
    </citation>
    <scope>NUCLEOTIDE SEQUENCE [LARGE SCALE GENOMIC DNA]</scope>
    <source>
        <strain evidence="1 2">CBS 588.65</strain>
    </source>
</reference>
<gene>
    <name evidence="1" type="ORF">BJX63DRAFT_407646</name>
</gene>
<sequence length="76" mass="8622">MLLRPCLKRAWLVLLHKFCKCRPIFLLCIFFKLRILQTGTSSSSTGECPSNCSWSAMHAPSHCSRVSDISGMLYSR</sequence>
<comment type="caution">
    <text evidence="1">The sequence shown here is derived from an EMBL/GenBank/DDBJ whole genome shotgun (WGS) entry which is preliminary data.</text>
</comment>
<evidence type="ECO:0000313" key="1">
    <source>
        <dbReference type="EMBL" id="KAL2808913.1"/>
    </source>
</evidence>
<evidence type="ECO:0008006" key="3">
    <source>
        <dbReference type="Google" id="ProtNLM"/>
    </source>
</evidence>